<dbReference type="PRINTS" id="PR00420">
    <property type="entry name" value="RNGMNOXGNASE"/>
</dbReference>
<dbReference type="GO" id="GO:0071949">
    <property type="term" value="F:FAD binding"/>
    <property type="evidence" value="ECO:0007669"/>
    <property type="project" value="InterPro"/>
</dbReference>
<evidence type="ECO:0000259" key="6">
    <source>
        <dbReference type="Pfam" id="PF01494"/>
    </source>
</evidence>
<evidence type="ECO:0000256" key="5">
    <source>
        <dbReference type="ARBA" id="ARBA00023033"/>
    </source>
</evidence>
<dbReference type="InterPro" id="IPR006905">
    <property type="entry name" value="Flavin_halogenase"/>
</dbReference>
<dbReference type="GO" id="GO:0004497">
    <property type="term" value="F:monooxygenase activity"/>
    <property type="evidence" value="ECO:0007669"/>
    <property type="project" value="UniProtKB-KW"/>
</dbReference>
<dbReference type="InterPro" id="IPR002938">
    <property type="entry name" value="FAD-bd"/>
</dbReference>
<keyword evidence="8" id="KW-1185">Reference proteome</keyword>
<dbReference type="PANTHER" id="PTHR43747">
    <property type="entry name" value="FAD-BINDING PROTEIN"/>
    <property type="match status" value="1"/>
</dbReference>
<dbReference type="SUPFAM" id="SSF51905">
    <property type="entry name" value="FAD/NAD(P)-binding domain"/>
    <property type="match status" value="1"/>
</dbReference>
<evidence type="ECO:0000256" key="2">
    <source>
        <dbReference type="ARBA" id="ARBA00022630"/>
    </source>
</evidence>
<dbReference type="EMBL" id="ML975273">
    <property type="protein sequence ID" value="KAF1836436.1"/>
    <property type="molecule type" value="Genomic_DNA"/>
</dbReference>
<proteinExistence type="inferred from homology"/>
<keyword evidence="4" id="KW-0560">Oxidoreductase</keyword>
<keyword evidence="3" id="KW-0274">FAD</keyword>
<dbReference type="InterPro" id="IPR050816">
    <property type="entry name" value="Flavin-dep_Halogenase_NPB"/>
</dbReference>
<dbReference type="Proteomes" id="UP000800040">
    <property type="component" value="Unassembled WGS sequence"/>
</dbReference>
<keyword evidence="5" id="KW-0503">Monooxygenase</keyword>
<dbReference type="Pfam" id="PF01494">
    <property type="entry name" value="FAD_binding_3"/>
    <property type="match status" value="1"/>
</dbReference>
<dbReference type="InterPro" id="IPR036188">
    <property type="entry name" value="FAD/NAD-bd_sf"/>
</dbReference>
<keyword evidence="2" id="KW-0285">Flavoprotein</keyword>
<dbReference type="AlphaFoldDB" id="A0A6A5KME8"/>
<evidence type="ECO:0000256" key="3">
    <source>
        <dbReference type="ARBA" id="ARBA00022827"/>
    </source>
</evidence>
<reference evidence="7" key="1">
    <citation type="submission" date="2020-01" db="EMBL/GenBank/DDBJ databases">
        <authorList>
            <consortium name="DOE Joint Genome Institute"/>
            <person name="Haridas S."/>
            <person name="Albert R."/>
            <person name="Binder M."/>
            <person name="Bloem J."/>
            <person name="Labutti K."/>
            <person name="Salamov A."/>
            <person name="Andreopoulos B."/>
            <person name="Baker S.E."/>
            <person name="Barry K."/>
            <person name="Bills G."/>
            <person name="Bluhm B.H."/>
            <person name="Cannon C."/>
            <person name="Castanera R."/>
            <person name="Culley D.E."/>
            <person name="Daum C."/>
            <person name="Ezra D."/>
            <person name="Gonzalez J.B."/>
            <person name="Henrissat B."/>
            <person name="Kuo A."/>
            <person name="Liang C."/>
            <person name="Lipzen A."/>
            <person name="Lutzoni F."/>
            <person name="Magnuson J."/>
            <person name="Mondo S."/>
            <person name="Nolan M."/>
            <person name="Ohm R."/>
            <person name="Pangilinan J."/>
            <person name="Park H.-J."/>
            <person name="Ramirez L."/>
            <person name="Alfaro M."/>
            <person name="Sun H."/>
            <person name="Tritt A."/>
            <person name="Yoshinaga Y."/>
            <person name="Zwiers L.-H."/>
            <person name="Turgeon B.G."/>
            <person name="Goodwin S.B."/>
            <person name="Spatafora J.W."/>
            <person name="Crous P.W."/>
            <person name="Grigoriev I.V."/>
        </authorList>
    </citation>
    <scope>NUCLEOTIDE SEQUENCE</scope>
    <source>
        <strain evidence="7">P77</strain>
    </source>
</reference>
<dbReference type="PANTHER" id="PTHR43747:SF5">
    <property type="entry name" value="FAD-BINDING DOMAIN-CONTAINING PROTEIN"/>
    <property type="match status" value="1"/>
</dbReference>
<evidence type="ECO:0000256" key="4">
    <source>
        <dbReference type="ARBA" id="ARBA00023002"/>
    </source>
</evidence>
<sequence>MTDSIPEDCTVLVIGGGPAGSYAASVLAREGIDTVLLEADTFPRYHIGESLLPSMKYFLEYIDLYEKFDSHGFVHKNGATFKFNSKKPGFTDFLAAGGAGNHSWNVVRSEADHLLFKHAGESGAKVFDKTKVMSIEFQPQHKTANEVVRDAANDAGTPVSAAWSQKESGKSGSIRFQYLVDASGRAGLVSTKYAKSRKYNQGLKNIAFWGYWESAAIHGPGVGDPFFEAIQGRSRILCQRFSNLFLEIRQADCGYLDGSGWVWYIPLHNGTVSVGIVIRQHLVAPKKKATGSTSTSDFYNHVLFNEVPDIAKLLQNAHMKSTDLKTASDWSYYATDYASHRIRIAGDAGCFIDPLFSSGVHLALNSGLSAAITICASLRGNCSEKDAMAWHSQKVAEGYTRFLLVVTSSLEQIYGREQHILNQLDEPGFDNAFEHFKPGMPFIHSVLVTSPYNQD</sequence>
<dbReference type="Pfam" id="PF04820">
    <property type="entry name" value="Trp_halogenase"/>
    <property type="match status" value="1"/>
</dbReference>
<name>A0A6A5KME8_9PLEO</name>
<evidence type="ECO:0000313" key="8">
    <source>
        <dbReference type="Proteomes" id="UP000800040"/>
    </source>
</evidence>
<organism evidence="7 8">
    <name type="scientific">Decorospora gaudefroyi</name>
    <dbReference type="NCBI Taxonomy" id="184978"/>
    <lineage>
        <taxon>Eukaryota</taxon>
        <taxon>Fungi</taxon>
        <taxon>Dikarya</taxon>
        <taxon>Ascomycota</taxon>
        <taxon>Pezizomycotina</taxon>
        <taxon>Dothideomycetes</taxon>
        <taxon>Pleosporomycetidae</taxon>
        <taxon>Pleosporales</taxon>
        <taxon>Pleosporineae</taxon>
        <taxon>Pleosporaceae</taxon>
        <taxon>Decorospora</taxon>
    </lineage>
</organism>
<comment type="similarity">
    <text evidence="1">Belongs to the flavin-dependent halogenase family.</text>
</comment>
<protein>
    <submittedName>
        <fullName evidence="7">FAD/NAD(P)-binding domain-containing protein</fullName>
    </submittedName>
</protein>
<evidence type="ECO:0000256" key="1">
    <source>
        <dbReference type="ARBA" id="ARBA00005706"/>
    </source>
</evidence>
<evidence type="ECO:0000313" key="7">
    <source>
        <dbReference type="EMBL" id="KAF1836436.1"/>
    </source>
</evidence>
<feature type="domain" description="FAD-binding" evidence="6">
    <location>
        <begin position="8"/>
        <end position="163"/>
    </location>
</feature>
<dbReference type="OrthoDB" id="3340390at2759"/>
<dbReference type="Gene3D" id="3.50.50.60">
    <property type="entry name" value="FAD/NAD(P)-binding domain"/>
    <property type="match status" value="1"/>
</dbReference>
<gene>
    <name evidence="7" type="ORF">BDW02DRAFT_567018</name>
</gene>
<accession>A0A6A5KME8</accession>